<evidence type="ECO:0000313" key="3">
    <source>
        <dbReference type="Proteomes" id="UP000612899"/>
    </source>
</evidence>
<protein>
    <submittedName>
        <fullName evidence="2">Uncharacterized protein</fullName>
    </submittedName>
</protein>
<proteinExistence type="predicted"/>
<sequence length="129" mass="13816">MEVTTQHLLSAVISASEQLAEGGVRLERDDGLRAVRDVTVSRCLRDLAAHAPRPGEESRSPTRRQRRVNRRNPWWTVSAAAAADSVAASGSSGGAVLGRLAGALLDETAGDRDARAMLERLRGRTSTTQ</sequence>
<dbReference type="EMBL" id="BONY01000004">
    <property type="protein sequence ID" value="GIH02770.1"/>
    <property type="molecule type" value="Genomic_DNA"/>
</dbReference>
<reference evidence="2" key="1">
    <citation type="submission" date="2021-01" db="EMBL/GenBank/DDBJ databases">
        <title>Whole genome shotgun sequence of Rhizocola hellebori NBRC 109834.</title>
        <authorList>
            <person name="Komaki H."/>
            <person name="Tamura T."/>
        </authorList>
    </citation>
    <scope>NUCLEOTIDE SEQUENCE</scope>
    <source>
        <strain evidence="2">NBRC 109834</strain>
    </source>
</reference>
<gene>
    <name evidence="2" type="ORF">Rhe02_08370</name>
</gene>
<name>A0A8J3VDJ2_9ACTN</name>
<dbReference type="RefSeq" id="WP_203906712.1">
    <property type="nucleotide sequence ID" value="NZ_BONY01000004.1"/>
</dbReference>
<dbReference type="Proteomes" id="UP000612899">
    <property type="component" value="Unassembled WGS sequence"/>
</dbReference>
<keyword evidence="3" id="KW-1185">Reference proteome</keyword>
<accession>A0A8J3VDJ2</accession>
<feature type="region of interest" description="Disordered" evidence="1">
    <location>
        <begin position="46"/>
        <end position="71"/>
    </location>
</feature>
<feature type="compositionally biased region" description="Basic residues" evidence="1">
    <location>
        <begin position="61"/>
        <end position="70"/>
    </location>
</feature>
<organism evidence="2 3">
    <name type="scientific">Rhizocola hellebori</name>
    <dbReference type="NCBI Taxonomy" id="1392758"/>
    <lineage>
        <taxon>Bacteria</taxon>
        <taxon>Bacillati</taxon>
        <taxon>Actinomycetota</taxon>
        <taxon>Actinomycetes</taxon>
        <taxon>Micromonosporales</taxon>
        <taxon>Micromonosporaceae</taxon>
        <taxon>Rhizocola</taxon>
    </lineage>
</organism>
<dbReference type="AlphaFoldDB" id="A0A8J3VDJ2"/>
<evidence type="ECO:0000313" key="2">
    <source>
        <dbReference type="EMBL" id="GIH02770.1"/>
    </source>
</evidence>
<evidence type="ECO:0000256" key="1">
    <source>
        <dbReference type="SAM" id="MobiDB-lite"/>
    </source>
</evidence>
<feature type="compositionally biased region" description="Basic and acidic residues" evidence="1">
    <location>
        <begin position="46"/>
        <end position="60"/>
    </location>
</feature>
<comment type="caution">
    <text evidence="2">The sequence shown here is derived from an EMBL/GenBank/DDBJ whole genome shotgun (WGS) entry which is preliminary data.</text>
</comment>